<comment type="caution">
    <text evidence="1">The sequence shown here is derived from an EMBL/GenBank/DDBJ whole genome shotgun (WGS) entry which is preliminary data.</text>
</comment>
<gene>
    <name evidence="2" type="ORF">M9Y10_028323</name>
    <name evidence="1" type="ORF">M9Y10_044410</name>
</gene>
<sequence>MHYTRHYEELVHKCKDGKANLSNIEELYELALEETVARIKIEMFDLKDIDWKDVEYNIGEDYDIIDGCNVYPYEELRIYLLRLWLLSLEGQQLPNKEKSYIPSDCLEFLKQKNIIKKANDLFMNVRIDINCIKFITNEP</sequence>
<organism evidence="1 3">
    <name type="scientific">Tritrichomonas musculus</name>
    <dbReference type="NCBI Taxonomy" id="1915356"/>
    <lineage>
        <taxon>Eukaryota</taxon>
        <taxon>Metamonada</taxon>
        <taxon>Parabasalia</taxon>
        <taxon>Tritrichomonadida</taxon>
        <taxon>Tritrichomonadidae</taxon>
        <taxon>Tritrichomonas</taxon>
    </lineage>
</organism>
<evidence type="ECO:0000313" key="2">
    <source>
        <dbReference type="EMBL" id="KAK8891118.1"/>
    </source>
</evidence>
<keyword evidence="3" id="KW-1185">Reference proteome</keyword>
<evidence type="ECO:0000313" key="3">
    <source>
        <dbReference type="Proteomes" id="UP001470230"/>
    </source>
</evidence>
<proteinExistence type="predicted"/>
<dbReference type="EMBL" id="JAPFFF010000009">
    <property type="protein sequence ID" value="KAK8881774.1"/>
    <property type="molecule type" value="Genomic_DNA"/>
</dbReference>
<accession>A0ABR2JS91</accession>
<dbReference type="Proteomes" id="UP001470230">
    <property type="component" value="Unassembled WGS sequence"/>
</dbReference>
<name>A0ABR2JS91_9EUKA</name>
<dbReference type="EMBL" id="JAPFFF010000004">
    <property type="protein sequence ID" value="KAK8891118.1"/>
    <property type="molecule type" value="Genomic_DNA"/>
</dbReference>
<protein>
    <submittedName>
        <fullName evidence="1">Uncharacterized protein</fullName>
    </submittedName>
</protein>
<evidence type="ECO:0000313" key="1">
    <source>
        <dbReference type="EMBL" id="KAK8881774.1"/>
    </source>
</evidence>
<reference evidence="1 3" key="1">
    <citation type="submission" date="2024-04" db="EMBL/GenBank/DDBJ databases">
        <title>Tritrichomonas musculus Genome.</title>
        <authorList>
            <person name="Alves-Ferreira E."/>
            <person name="Grigg M."/>
            <person name="Lorenzi H."/>
            <person name="Galac M."/>
        </authorList>
    </citation>
    <scope>NUCLEOTIDE SEQUENCE [LARGE SCALE GENOMIC DNA]</scope>
    <source>
        <strain evidence="1 3">EAF2021</strain>
    </source>
</reference>